<dbReference type="SMART" id="SM00408">
    <property type="entry name" value="IGc2"/>
    <property type="match status" value="6"/>
</dbReference>
<reference evidence="2" key="3">
    <citation type="submission" date="2025-09" db="UniProtKB">
        <authorList>
            <consortium name="Ensembl"/>
        </authorList>
    </citation>
    <scope>IDENTIFICATION</scope>
</reference>
<organism evidence="2 3">
    <name type="scientific">Ursus americanus</name>
    <name type="common">American black bear</name>
    <name type="synonym">Euarctos americanus</name>
    <dbReference type="NCBI Taxonomy" id="9643"/>
    <lineage>
        <taxon>Eukaryota</taxon>
        <taxon>Metazoa</taxon>
        <taxon>Chordata</taxon>
        <taxon>Craniata</taxon>
        <taxon>Vertebrata</taxon>
        <taxon>Euteleostomi</taxon>
        <taxon>Mammalia</taxon>
        <taxon>Eutheria</taxon>
        <taxon>Laurasiatheria</taxon>
        <taxon>Carnivora</taxon>
        <taxon>Caniformia</taxon>
        <taxon>Ursidae</taxon>
        <taxon>Ursus</taxon>
    </lineage>
</organism>
<dbReference type="PANTHER" id="PTHR47633">
    <property type="entry name" value="IMMUNOGLOBULIN"/>
    <property type="match status" value="1"/>
</dbReference>
<evidence type="ECO:0000259" key="1">
    <source>
        <dbReference type="PROSITE" id="PS50835"/>
    </source>
</evidence>
<dbReference type="InterPro" id="IPR003599">
    <property type="entry name" value="Ig_sub"/>
</dbReference>
<dbReference type="InterPro" id="IPR036179">
    <property type="entry name" value="Ig-like_dom_sf"/>
</dbReference>
<evidence type="ECO:0000313" key="3">
    <source>
        <dbReference type="Proteomes" id="UP000291022"/>
    </source>
</evidence>
<dbReference type="Proteomes" id="UP000291022">
    <property type="component" value="Unassembled WGS sequence"/>
</dbReference>
<feature type="domain" description="Ig-like" evidence="1">
    <location>
        <begin position="488"/>
        <end position="577"/>
    </location>
</feature>
<dbReference type="CDD" id="cd00096">
    <property type="entry name" value="Ig"/>
    <property type="match status" value="1"/>
</dbReference>
<dbReference type="InterPro" id="IPR003598">
    <property type="entry name" value="Ig_sub2"/>
</dbReference>
<dbReference type="InterPro" id="IPR013783">
    <property type="entry name" value="Ig-like_fold"/>
</dbReference>
<dbReference type="Ensembl" id="ENSUAMT00000025298.1">
    <property type="protein sequence ID" value="ENSUAMP00000022639.1"/>
    <property type="gene ID" value="ENSUAMG00000017777.1"/>
</dbReference>
<dbReference type="OMA" id="EIRIVWY"/>
<accession>A0A452RTE2</accession>
<dbReference type="FunFam" id="2.60.40.10:FF:000022">
    <property type="entry name" value="Cardiac titin"/>
    <property type="match status" value="4"/>
</dbReference>
<dbReference type="STRING" id="9643.ENSUAMP00000022639"/>
<proteinExistence type="predicted"/>
<dbReference type="SUPFAM" id="SSF48726">
    <property type="entry name" value="Immunoglobulin"/>
    <property type="match status" value="6"/>
</dbReference>
<sequence length="580" mass="63564">MVTDFDRWLSHFISEPAVIVEKAGSMTVAVGETCTLECKVAGTPELSVEWYKDGKLLTSSQKHKFSFYNKISSLKILSVERQDAGTYTFQVQNNVGKSSCTWLTVILSSSEPPYFVTELEPLEASVGDSVSLQCQVAGTPEITVSWYKGDTKLRPTPEYRTYFTNNVATLVFNKVNINDSGEYTCKAENSIGTASSKTRQLPPSFKSPFFDIKPVSIDVIAGESADFECHVTGAQPMRITWSKDNKEIRPGGNYTITCVGNTPHLRILKVGKGDSGQYTCQATNDVGKDMCSAQLSVKEPPKFVKKLEASKVVKQGESIQLECKISGSPEIKVVWFRNDSELHESWKYNMSFVNSVALLTINEGSTEDSGDYICEAHNGVGDASCSTALTVKAPPVFTQKPAPIGALKGSDVIFQCEISGTPPFEVVWVKDRKQVRSSKKFKITSKNFDTSLHILNLDTSDVGEYHCKATNEVGSDTCVCTVKFKEPPRFVKKLSDTSTLVGDAVELRAVVEGFQPISVVWLKDKGDVIRESENTRISFVDNVATLQLGSPEASDSGKYVCQIKNDAGMRECSAVLTVVG</sequence>
<keyword evidence="3" id="KW-1185">Reference proteome</keyword>
<dbReference type="PROSITE" id="PS50835">
    <property type="entry name" value="IG_LIKE"/>
    <property type="match status" value="6"/>
</dbReference>
<dbReference type="Pfam" id="PF07679">
    <property type="entry name" value="I-set"/>
    <property type="match status" value="6"/>
</dbReference>
<feature type="domain" description="Ig-like" evidence="1">
    <location>
        <begin position="208"/>
        <end position="296"/>
    </location>
</feature>
<dbReference type="GeneTree" id="ENSGT01110000267173"/>
<dbReference type="InterPro" id="IPR013098">
    <property type="entry name" value="Ig_I-set"/>
</dbReference>
<name>A0A452RTE2_URSAM</name>
<feature type="domain" description="Ig-like" evidence="1">
    <location>
        <begin position="16"/>
        <end position="108"/>
    </location>
</feature>
<dbReference type="FunFam" id="2.60.40.10:FF:000218">
    <property type="entry name" value="titin isoform X1"/>
    <property type="match status" value="2"/>
</dbReference>
<dbReference type="AlphaFoldDB" id="A0A452RTE2"/>
<feature type="domain" description="Ig-like" evidence="1">
    <location>
        <begin position="395"/>
        <end position="483"/>
    </location>
</feature>
<dbReference type="InterPro" id="IPR007110">
    <property type="entry name" value="Ig-like_dom"/>
</dbReference>
<dbReference type="SMART" id="SM00409">
    <property type="entry name" value="IG"/>
    <property type="match status" value="6"/>
</dbReference>
<evidence type="ECO:0000313" key="2">
    <source>
        <dbReference type="Ensembl" id="ENSUAMP00000022639.1"/>
    </source>
</evidence>
<feature type="domain" description="Ig-like" evidence="1">
    <location>
        <begin position="301"/>
        <end position="390"/>
    </location>
</feature>
<feature type="domain" description="Ig-like" evidence="1">
    <location>
        <begin position="112"/>
        <end position="202"/>
    </location>
</feature>
<protein>
    <recommendedName>
        <fullName evidence="1">Ig-like domain-containing protein</fullName>
    </recommendedName>
</protein>
<reference evidence="2" key="2">
    <citation type="submission" date="2025-08" db="UniProtKB">
        <authorList>
            <consortium name="Ensembl"/>
        </authorList>
    </citation>
    <scope>IDENTIFICATION</scope>
</reference>
<dbReference type="Gene3D" id="2.60.40.10">
    <property type="entry name" value="Immunoglobulins"/>
    <property type="match status" value="6"/>
</dbReference>
<reference evidence="3" key="1">
    <citation type="submission" date="2016-06" db="EMBL/GenBank/DDBJ databases">
        <title>De novo assembly and RNA-Seq shows season-dependent expression and editing in black bear kidneys.</title>
        <authorList>
            <person name="Korstanje R."/>
            <person name="Srivastava A."/>
            <person name="Sarsani V.K."/>
            <person name="Sheehan S.M."/>
            <person name="Seger R.L."/>
            <person name="Barter M.E."/>
            <person name="Lindqvist C."/>
            <person name="Brody L.C."/>
            <person name="Mullikin J.C."/>
        </authorList>
    </citation>
    <scope>NUCLEOTIDE SEQUENCE [LARGE SCALE GENOMIC DNA]</scope>
</reference>